<dbReference type="Pfam" id="PF03797">
    <property type="entry name" value="Autotransporter"/>
    <property type="match status" value="1"/>
</dbReference>
<dbReference type="SUPFAM" id="SSF103515">
    <property type="entry name" value="Autotransporter"/>
    <property type="match status" value="1"/>
</dbReference>
<name>A0A328ATG0_9CAUL</name>
<dbReference type="EMBL" id="QFYR01000001">
    <property type="protein sequence ID" value="RAK56976.1"/>
    <property type="molecule type" value="Genomic_DNA"/>
</dbReference>
<evidence type="ECO:0000259" key="3">
    <source>
        <dbReference type="PROSITE" id="PS51208"/>
    </source>
</evidence>
<dbReference type="OrthoDB" id="7613961at2"/>
<feature type="signal peptide" evidence="2">
    <location>
        <begin position="1"/>
        <end position="21"/>
    </location>
</feature>
<dbReference type="Gene3D" id="2.40.128.130">
    <property type="entry name" value="Autotransporter beta-domain"/>
    <property type="match status" value="1"/>
</dbReference>
<proteinExistence type="predicted"/>
<keyword evidence="5" id="KW-1185">Reference proteome</keyword>
<dbReference type="GO" id="GO:0019867">
    <property type="term" value="C:outer membrane"/>
    <property type="evidence" value="ECO:0007669"/>
    <property type="project" value="InterPro"/>
</dbReference>
<evidence type="ECO:0000256" key="2">
    <source>
        <dbReference type="SAM" id="SignalP"/>
    </source>
</evidence>
<feature type="region of interest" description="Disordered" evidence="1">
    <location>
        <begin position="275"/>
        <end position="294"/>
    </location>
</feature>
<organism evidence="4 5">
    <name type="scientific">Phenylobacterium deserti</name>
    <dbReference type="NCBI Taxonomy" id="1914756"/>
    <lineage>
        <taxon>Bacteria</taxon>
        <taxon>Pseudomonadati</taxon>
        <taxon>Pseudomonadota</taxon>
        <taxon>Alphaproteobacteria</taxon>
        <taxon>Caulobacterales</taxon>
        <taxon>Caulobacteraceae</taxon>
        <taxon>Phenylobacterium</taxon>
    </lineage>
</organism>
<feature type="chain" id="PRO_5016453946" evidence="2">
    <location>
        <begin position="22"/>
        <end position="1003"/>
    </location>
</feature>
<gene>
    <name evidence="4" type="ORF">DJ018_03145</name>
</gene>
<dbReference type="InterPro" id="IPR006315">
    <property type="entry name" value="OM_autotransptr_brl_dom"/>
</dbReference>
<dbReference type="SMART" id="SM00869">
    <property type="entry name" value="Autotransporter"/>
    <property type="match status" value="1"/>
</dbReference>
<reference evidence="5" key="1">
    <citation type="submission" date="2018-05" db="EMBL/GenBank/DDBJ databases">
        <authorList>
            <person name="Li X."/>
        </authorList>
    </citation>
    <scope>NUCLEOTIDE SEQUENCE [LARGE SCALE GENOMIC DNA]</scope>
    <source>
        <strain evidence="5">YIM 73061</strain>
    </source>
</reference>
<dbReference type="RefSeq" id="WP_111513428.1">
    <property type="nucleotide sequence ID" value="NZ_QFYR01000001.1"/>
</dbReference>
<comment type="caution">
    <text evidence="4">The sequence shown here is derived from an EMBL/GenBank/DDBJ whole genome shotgun (WGS) entry which is preliminary data.</text>
</comment>
<accession>A0A328ATG0</accession>
<evidence type="ECO:0000256" key="1">
    <source>
        <dbReference type="SAM" id="MobiDB-lite"/>
    </source>
</evidence>
<evidence type="ECO:0000313" key="5">
    <source>
        <dbReference type="Proteomes" id="UP000249725"/>
    </source>
</evidence>
<dbReference type="InterPro" id="IPR005546">
    <property type="entry name" value="Autotransporte_beta"/>
</dbReference>
<evidence type="ECO:0000313" key="4">
    <source>
        <dbReference type="EMBL" id="RAK56976.1"/>
    </source>
</evidence>
<dbReference type="NCBIfam" id="TIGR01414">
    <property type="entry name" value="autotrans_barl"/>
    <property type="match status" value="1"/>
</dbReference>
<feature type="compositionally biased region" description="Acidic residues" evidence="1">
    <location>
        <begin position="281"/>
        <end position="292"/>
    </location>
</feature>
<sequence length="1003" mass="100761">MKRLFVTAAVLPLAYAVSAQAETKITTALTAPVSTATAANGQPDAITIEAAGSIRPTASGAAVTVNSNHAVRNNGTISFNNVSNATGVLVETGRSGSVVNAGAISLLEDFTPEDADKDGDFDGPFAQGSSRWGIRVEGPATFTGDVRNEAGGSIQIEGNDSAGIRIDPTLTGNLVSAGTVQVIGDRSSGIVAGDVTGDVRILGGVAVTGEGARAVSLQDVGGTVQLQSVITATGFRTTDRATDAVRAKYDADDLKIAGPAVRISGDVGRGVLLDVRPADADPNDTDEDDDGIADASEGSAAISSYGSSPALELGGIGGSTIGAVGTGENAYGLVSRGTVVANGVNDGLSATAIRIGQAVGGPTTVVGGINNRGGSIRAVAYGGDASSGGATALQINAGSVVPALRNSGVIEAATEGAQRAAAVVDASGSLTLVENTGVIRAASAAKAGTTAVGDMVALDLSANTTGVTVRQTASTVTGAAAPAISGRVALGRGADRLEVLGGALVGDMTFGDGADVLIVDGAAAVAGRISDSDGQLSVDVRNGSLAVGGVSAVQMSSLSLGSKGVLAVSVDPSQNASTQLNVSGAASLASGSKVAVNLTSLLKETRSFEIIRAGTLQSAADVSLAGAPYLYAGTLKAQNNSLTLDLRPKTAAELGLNRSGAQAYSAVFQALDDNAALEDAILAQTTQAGFQGVYDQLLPDHSGGALASANAISSAISQAVAQPIARSTEFGGAVWAQEILFRIEQDRDQAQGFESQGFGLAVGAEAVGQFNAIGLTGSLVTTDYNDVGAAPGERVTMNFAEGGVYWRATWGGLTANARAGLGYVKLKSERKVSSDLANASANADWTGWLADLHAGLAYEASLGRVYARPELSVNYLRLDEDAYQETGGGAGYDLAVDERKGDLLTGEALLALGARFGNEFTWGPELKLGWRAKLSGDPGATTARFAGGQAFTLDPEDVAGEGAVARFGFKGEGAQVVYAVDAGGVFGDGYTEYDLRAAVRFLF</sequence>
<feature type="domain" description="Autotransporter" evidence="3">
    <location>
        <begin position="727"/>
        <end position="1003"/>
    </location>
</feature>
<protein>
    <submittedName>
        <fullName evidence="4">Autotransporter domain-containing protein</fullName>
    </submittedName>
</protein>
<keyword evidence="2" id="KW-0732">Signal</keyword>
<dbReference type="Proteomes" id="UP000249725">
    <property type="component" value="Unassembled WGS sequence"/>
</dbReference>
<dbReference type="InterPro" id="IPR036709">
    <property type="entry name" value="Autotransporte_beta_dom_sf"/>
</dbReference>
<dbReference type="AlphaFoldDB" id="A0A328ATG0"/>
<dbReference type="PROSITE" id="PS51208">
    <property type="entry name" value="AUTOTRANSPORTER"/>
    <property type="match status" value="1"/>
</dbReference>